<dbReference type="Pfam" id="PF12679">
    <property type="entry name" value="ABC2_membrane_2"/>
    <property type="match status" value="1"/>
</dbReference>
<comment type="caution">
    <text evidence="2">The sequence shown here is derived from an EMBL/GenBank/DDBJ whole genome shotgun (WGS) entry which is preliminary data.</text>
</comment>
<feature type="transmembrane region" description="Helical" evidence="1">
    <location>
        <begin position="233"/>
        <end position="260"/>
    </location>
</feature>
<keyword evidence="1" id="KW-0472">Membrane</keyword>
<dbReference type="GO" id="GO:0005886">
    <property type="term" value="C:plasma membrane"/>
    <property type="evidence" value="ECO:0007669"/>
    <property type="project" value="UniProtKB-SubCell"/>
</dbReference>
<evidence type="ECO:0000313" key="3">
    <source>
        <dbReference type="Proteomes" id="UP000317716"/>
    </source>
</evidence>
<protein>
    <submittedName>
        <fullName evidence="2">Uncharacterized protein</fullName>
    </submittedName>
</protein>
<keyword evidence="1" id="KW-1133">Transmembrane helix</keyword>
<gene>
    <name evidence="2" type="ORF">E6K72_10315</name>
</gene>
<feature type="transmembrane region" description="Helical" evidence="1">
    <location>
        <begin position="192"/>
        <end position="213"/>
    </location>
</feature>
<sequence>MPAISLLQHIAVRHAPFLIASAVLLAAFQLLICAAVGSVDVSGALETLVHSLPPLMQEIVSSQLFGGFTPRGLLAFGWSHPVTHALGSAVAIVLATRAVAGESETGAIELLMSQPLSRGAYFAAHVVFALAAIASLSAAGVLGTVIGQGVFEIERFGPGPLLRLALAYSLLQGAVFGITLLLSAFGREGGRVASGGFLIVLISYFGEAIGRLWNKAAFIRPWTLHEYFPPNDILVRGLGIAKPAVVLGSVLAASLALAWARFRTRDVP</sequence>
<proteinExistence type="predicted"/>
<keyword evidence="1" id="KW-0812">Transmembrane</keyword>
<dbReference type="AlphaFoldDB" id="A0A538SJP4"/>
<dbReference type="EMBL" id="VBOS01000368">
    <property type="protein sequence ID" value="TMQ51587.1"/>
    <property type="molecule type" value="Genomic_DNA"/>
</dbReference>
<organism evidence="2 3">
    <name type="scientific">Eiseniibacteriota bacterium</name>
    <dbReference type="NCBI Taxonomy" id="2212470"/>
    <lineage>
        <taxon>Bacteria</taxon>
        <taxon>Candidatus Eiseniibacteriota</taxon>
    </lineage>
</organism>
<dbReference type="Proteomes" id="UP000317716">
    <property type="component" value="Unassembled WGS sequence"/>
</dbReference>
<evidence type="ECO:0000256" key="1">
    <source>
        <dbReference type="SAM" id="Phobius"/>
    </source>
</evidence>
<name>A0A538SJP4_UNCEI</name>
<evidence type="ECO:0000313" key="2">
    <source>
        <dbReference type="EMBL" id="TMQ51587.1"/>
    </source>
</evidence>
<reference evidence="2 3" key="1">
    <citation type="journal article" date="2019" name="Nat. Microbiol.">
        <title>Mediterranean grassland soil C-N compound turnover is dependent on rainfall and depth, and is mediated by genomically divergent microorganisms.</title>
        <authorList>
            <person name="Diamond S."/>
            <person name="Andeer P.F."/>
            <person name="Li Z."/>
            <person name="Crits-Christoph A."/>
            <person name="Burstein D."/>
            <person name="Anantharaman K."/>
            <person name="Lane K.R."/>
            <person name="Thomas B.C."/>
            <person name="Pan C."/>
            <person name="Northen T.R."/>
            <person name="Banfield J.F."/>
        </authorList>
    </citation>
    <scope>NUCLEOTIDE SEQUENCE [LARGE SCALE GENOMIC DNA]</scope>
    <source>
        <strain evidence="2">WS_2</strain>
    </source>
</reference>
<accession>A0A538SJP4</accession>
<dbReference type="GO" id="GO:0140359">
    <property type="term" value="F:ABC-type transporter activity"/>
    <property type="evidence" value="ECO:0007669"/>
    <property type="project" value="InterPro"/>
</dbReference>
<feature type="transmembrane region" description="Helical" evidence="1">
    <location>
        <begin position="121"/>
        <end position="146"/>
    </location>
</feature>
<feature type="transmembrane region" description="Helical" evidence="1">
    <location>
        <begin position="166"/>
        <end position="185"/>
    </location>
</feature>